<sequence>MKRGAPILIEQFRDLGSLTSVQKALSRLAQEGVVERVYRGIYARPAFVAGMSSIKVAASAQQIAKKWAQRYGYTIVSQGAESAYRLGFQTQAPMKIVLWSDGADKTFAVGNQVVEVRNVAESQLRWKSRPAGKFYRAISVTPANSVKLNALKDALLSRLNLDETQSLDVIRKLKSVPLPEGWHAKLERLESDLRRAV</sequence>
<evidence type="ECO:0000313" key="1">
    <source>
        <dbReference type="EMBL" id="GAA3977877.1"/>
    </source>
</evidence>
<dbReference type="Pfam" id="PF19570">
    <property type="entry name" value="DUF6088"/>
    <property type="match status" value="1"/>
</dbReference>
<accession>A0ABP7Q8D9</accession>
<organism evidence="1 2">
    <name type="scientific">Allohahella marinimesophila</name>
    <dbReference type="NCBI Taxonomy" id="1054972"/>
    <lineage>
        <taxon>Bacteria</taxon>
        <taxon>Pseudomonadati</taxon>
        <taxon>Pseudomonadota</taxon>
        <taxon>Gammaproteobacteria</taxon>
        <taxon>Oceanospirillales</taxon>
        <taxon>Hahellaceae</taxon>
        <taxon>Allohahella</taxon>
    </lineage>
</organism>
<reference evidence="2" key="1">
    <citation type="journal article" date="2019" name="Int. J. Syst. Evol. Microbiol.">
        <title>The Global Catalogue of Microorganisms (GCM) 10K type strain sequencing project: providing services to taxonomists for standard genome sequencing and annotation.</title>
        <authorList>
            <consortium name="The Broad Institute Genomics Platform"/>
            <consortium name="The Broad Institute Genome Sequencing Center for Infectious Disease"/>
            <person name="Wu L."/>
            <person name="Ma J."/>
        </authorList>
    </citation>
    <scope>NUCLEOTIDE SEQUENCE [LARGE SCALE GENOMIC DNA]</scope>
    <source>
        <strain evidence="2">JCM 17555</strain>
    </source>
</reference>
<gene>
    <name evidence="1" type="ORF">GCM10022278_38270</name>
</gene>
<evidence type="ECO:0000313" key="2">
    <source>
        <dbReference type="Proteomes" id="UP001501337"/>
    </source>
</evidence>
<keyword evidence="2" id="KW-1185">Reference proteome</keyword>
<comment type="caution">
    <text evidence="1">The sequence shown here is derived from an EMBL/GenBank/DDBJ whole genome shotgun (WGS) entry which is preliminary data.</text>
</comment>
<evidence type="ECO:0008006" key="3">
    <source>
        <dbReference type="Google" id="ProtNLM"/>
    </source>
</evidence>
<dbReference type="EMBL" id="BAABBO010000021">
    <property type="protein sequence ID" value="GAA3977877.1"/>
    <property type="molecule type" value="Genomic_DNA"/>
</dbReference>
<proteinExistence type="predicted"/>
<dbReference type="InterPro" id="IPR045738">
    <property type="entry name" value="DUF6088"/>
</dbReference>
<name>A0ABP7Q8D9_9GAMM</name>
<dbReference type="Proteomes" id="UP001501337">
    <property type="component" value="Unassembled WGS sequence"/>
</dbReference>
<protein>
    <recommendedName>
        <fullName evidence="3">Transcriptional regulator, AbiEi antitoxin, Type IV TA system</fullName>
    </recommendedName>
</protein>